<keyword evidence="18" id="KW-1185">Reference proteome</keyword>
<dbReference type="EnsemblMetazoa" id="XM_030998757">
    <property type="protein sequence ID" value="XP_030854617"/>
    <property type="gene ID" value="LOC578197"/>
</dbReference>
<dbReference type="Gene3D" id="2.60.210.10">
    <property type="entry name" value="Apoptosis, Tumor Necrosis Factor Receptor Associated Protein 2, Chain A"/>
    <property type="match status" value="1"/>
</dbReference>
<dbReference type="EnsemblMetazoa" id="XM_011669318">
    <property type="protein sequence ID" value="XP_011667620"/>
    <property type="gene ID" value="LOC578197"/>
</dbReference>
<dbReference type="FunCoup" id="A0A7M7RCC4">
    <property type="interactions" value="439"/>
</dbReference>
<comment type="subcellular location">
    <subcellularLocation>
        <location evidence="1">Cytoplasm</location>
    </subcellularLocation>
</comment>
<evidence type="ECO:0000256" key="9">
    <source>
        <dbReference type="ARBA" id="ARBA00022843"/>
    </source>
</evidence>
<keyword evidence="5 11" id="KW-0479">Metal-binding</keyword>
<reference evidence="18" key="1">
    <citation type="submission" date="2015-02" db="EMBL/GenBank/DDBJ databases">
        <title>Genome sequencing for Strongylocentrotus purpuratus.</title>
        <authorList>
            <person name="Murali S."/>
            <person name="Liu Y."/>
            <person name="Vee V."/>
            <person name="English A."/>
            <person name="Wang M."/>
            <person name="Skinner E."/>
            <person name="Han Y."/>
            <person name="Muzny D.M."/>
            <person name="Worley K.C."/>
            <person name="Gibbs R.A."/>
        </authorList>
    </citation>
    <scope>NUCLEOTIDE SEQUENCE</scope>
</reference>
<feature type="domain" description="TRAF-type" evidence="16">
    <location>
        <begin position="222"/>
        <end position="277"/>
    </location>
</feature>
<keyword evidence="3" id="KW-1017">Isopeptide bond</keyword>
<dbReference type="Proteomes" id="UP000007110">
    <property type="component" value="Unassembled WGS sequence"/>
</dbReference>
<dbReference type="OMA" id="CEFREIS"/>
<dbReference type="GO" id="GO:0033209">
    <property type="term" value="P:tumor necrosis factor-mediated signaling pathway"/>
    <property type="evidence" value="ECO:0000318"/>
    <property type="project" value="GO_Central"/>
</dbReference>
<dbReference type="AlphaFoldDB" id="A0A7M7RCC4"/>
<dbReference type="InterPro" id="IPR001841">
    <property type="entry name" value="Znf_RING"/>
</dbReference>
<dbReference type="SUPFAM" id="SSF49599">
    <property type="entry name" value="TRAF domain-like"/>
    <property type="match status" value="2"/>
</dbReference>
<dbReference type="InterPro" id="IPR002083">
    <property type="entry name" value="MATH/TRAF_dom"/>
</dbReference>
<dbReference type="PROSITE" id="PS50145">
    <property type="entry name" value="ZF_TRAF"/>
    <property type="match status" value="1"/>
</dbReference>
<dbReference type="PROSITE" id="PS50144">
    <property type="entry name" value="MATH"/>
    <property type="match status" value="1"/>
</dbReference>
<dbReference type="GO" id="GO:0005737">
    <property type="term" value="C:cytoplasm"/>
    <property type="evidence" value="ECO:0000318"/>
    <property type="project" value="GO_Central"/>
</dbReference>
<evidence type="ECO:0000313" key="17">
    <source>
        <dbReference type="EnsemblMetazoa" id="XP_783477"/>
    </source>
</evidence>
<dbReference type="GO" id="GO:0043122">
    <property type="term" value="P:regulation of canonical NF-kappaB signal transduction"/>
    <property type="evidence" value="ECO:0000318"/>
    <property type="project" value="GO_Central"/>
</dbReference>
<protein>
    <recommendedName>
        <fullName evidence="19">TNF receptor-associated factor 3</fullName>
    </recommendedName>
</protein>
<dbReference type="RefSeq" id="XP_030854617.1">
    <property type="nucleotide sequence ID" value="XM_030998757.1"/>
</dbReference>
<sequence length="661" mass="74133">MPFKDETALMNNTHSESVIIIYLILGSLINFTTLASLFSKSGILHLQAIFCHQAQQRSASLFYLGIKKSRHRFVLSSMAEKGAEVNPSIRSLQSDTGELEGQPGSGASFQGASPPPSYLELPGYSTNIFKSPPSEGYICGICAQVVRWPVQTDCACGLFCHGCLHRYIGDETGSLECPRCHDMFPTTETQRDKIAHKKLLKLDIICPHGCGTDMLLRDLDKHEEECSFVIIECIHKHQGCKELIKRIDLVKHLETQCDFRKESCQHCGQQFIATELEKHEKVCAFTESVTKVLMAKGGDGEAGAASGEVVTQELMKTVAINLEAKIAEVRRIMTEIDNQGKVLKKLYEDSRATINKNTDNLSDVDKSVKQLQKMVLTKLSKLPDIERSVGTSLSRTEFESHKESVQGIREELDSQKTRISELEDQSSSGTIGGSSEGISKHLKDQIANNTEKVNYFDDQINMYSMRLAEHELRFQFQETASYDGTLIWKIKEFARRKRDADNGKTLSLYSQPFYTSRFGYKMCARIYLNGDGIGKGTHVSLFFVVMKGDYDALLPWPFSQKVTLMLLDQETGRRHLSDSFRPDPTSTSFQRPSTNMNIASGCPLFVSQSVLKDPAYVKEDTIFIKVVWIPLISMALSNDCPRSTQVLFRCLSLTSDHLTHC</sequence>
<dbReference type="InParanoid" id="A0A7M7RCC4"/>
<dbReference type="InterPro" id="IPR008974">
    <property type="entry name" value="TRAF-like"/>
</dbReference>
<dbReference type="OrthoDB" id="5947827at2759"/>
<evidence type="ECO:0008006" key="19">
    <source>
        <dbReference type="Google" id="ProtNLM"/>
    </source>
</evidence>
<dbReference type="FunFam" id="2.60.210.10:FF:000001">
    <property type="entry name" value="TNF receptor-associated factor"/>
    <property type="match status" value="1"/>
</dbReference>
<feature type="region of interest" description="Disordered" evidence="12">
    <location>
        <begin position="391"/>
        <end position="437"/>
    </location>
</feature>
<dbReference type="PROSITE" id="PS50089">
    <property type="entry name" value="ZF_RING_2"/>
    <property type="match status" value="1"/>
</dbReference>
<dbReference type="GO" id="GO:0005164">
    <property type="term" value="F:tumor necrosis factor receptor binding"/>
    <property type="evidence" value="ECO:0000318"/>
    <property type="project" value="GO_Central"/>
</dbReference>
<organism evidence="17 18">
    <name type="scientific">Strongylocentrotus purpuratus</name>
    <name type="common">Purple sea urchin</name>
    <dbReference type="NCBI Taxonomy" id="7668"/>
    <lineage>
        <taxon>Eukaryota</taxon>
        <taxon>Metazoa</taxon>
        <taxon>Echinodermata</taxon>
        <taxon>Eleutherozoa</taxon>
        <taxon>Echinozoa</taxon>
        <taxon>Echinoidea</taxon>
        <taxon>Euechinoidea</taxon>
        <taxon>Echinacea</taxon>
        <taxon>Camarodonta</taxon>
        <taxon>Echinidea</taxon>
        <taxon>Strongylocentrotidae</taxon>
        <taxon>Strongylocentrotus</taxon>
    </lineage>
</organism>
<feature type="domain" description="MATH" evidence="15">
    <location>
        <begin position="483"/>
        <end position="628"/>
    </location>
</feature>
<keyword evidence="4" id="KW-0053">Apoptosis</keyword>
<evidence type="ECO:0000256" key="6">
    <source>
        <dbReference type="ARBA" id="ARBA00022737"/>
    </source>
</evidence>
<evidence type="ECO:0000256" key="7">
    <source>
        <dbReference type="ARBA" id="ARBA00022771"/>
    </source>
</evidence>
<keyword evidence="8 11" id="KW-0862">Zinc</keyword>
<dbReference type="InterPro" id="IPR049342">
    <property type="entry name" value="TRAF1-6_MATH_dom"/>
</dbReference>
<dbReference type="KEGG" id="spu:578197"/>
<evidence type="ECO:0000256" key="1">
    <source>
        <dbReference type="ARBA" id="ARBA00004496"/>
    </source>
</evidence>
<feature type="zinc finger region" description="TRAF-type" evidence="11">
    <location>
        <begin position="222"/>
        <end position="277"/>
    </location>
</feature>
<feature type="compositionally biased region" description="Basic and acidic residues" evidence="12">
    <location>
        <begin position="396"/>
        <end position="421"/>
    </location>
</feature>
<dbReference type="PANTHER" id="PTHR10131:SF138">
    <property type="entry name" value="RE66324P"/>
    <property type="match status" value="1"/>
</dbReference>
<evidence type="ECO:0000259" key="14">
    <source>
        <dbReference type="PROSITE" id="PS50089"/>
    </source>
</evidence>
<evidence type="ECO:0000259" key="16">
    <source>
        <dbReference type="PROSITE" id="PS50145"/>
    </source>
</evidence>
<keyword evidence="9" id="KW-0832">Ubl conjugation</keyword>
<dbReference type="InterPro" id="IPR001293">
    <property type="entry name" value="Znf_TRAF"/>
</dbReference>
<feature type="transmembrane region" description="Helical" evidence="13">
    <location>
        <begin position="20"/>
        <end position="38"/>
    </location>
</feature>
<feature type="domain" description="RING-type" evidence="14">
    <location>
        <begin position="139"/>
        <end position="181"/>
    </location>
</feature>
<evidence type="ECO:0000256" key="4">
    <source>
        <dbReference type="ARBA" id="ARBA00022703"/>
    </source>
</evidence>
<keyword evidence="6" id="KW-0677">Repeat</keyword>
<keyword evidence="7 11" id="KW-0863">Zinc-finger</keyword>
<dbReference type="EnsemblMetazoa" id="XM_778384">
    <property type="protein sequence ID" value="XP_783477"/>
    <property type="gene ID" value="LOC578197"/>
</dbReference>
<keyword evidence="13" id="KW-1133">Transmembrane helix</keyword>
<dbReference type="SMART" id="SM00061">
    <property type="entry name" value="MATH"/>
    <property type="match status" value="1"/>
</dbReference>
<evidence type="ECO:0000256" key="12">
    <source>
        <dbReference type="SAM" id="MobiDB-lite"/>
    </source>
</evidence>
<dbReference type="RefSeq" id="XP_011667620.2">
    <property type="nucleotide sequence ID" value="XM_011669318.2"/>
</dbReference>
<dbReference type="Gene3D" id="3.30.40.10">
    <property type="entry name" value="Zinc/RING finger domain, C3HC4 (zinc finger)"/>
    <property type="match status" value="2"/>
</dbReference>
<dbReference type="RefSeq" id="XP_783477.4">
    <property type="nucleotide sequence ID" value="XM_778384.5"/>
</dbReference>
<proteinExistence type="predicted"/>
<dbReference type="InterPro" id="IPR013083">
    <property type="entry name" value="Znf_RING/FYVE/PHD"/>
</dbReference>
<evidence type="ECO:0000256" key="11">
    <source>
        <dbReference type="PROSITE-ProRule" id="PRU00207"/>
    </source>
</evidence>
<feature type="region of interest" description="Disordered" evidence="12">
    <location>
        <begin position="93"/>
        <end position="113"/>
    </location>
</feature>
<dbReference type="Pfam" id="PF21355">
    <property type="entry name" value="TRAF-mep_MATH"/>
    <property type="match status" value="1"/>
</dbReference>
<dbReference type="GeneID" id="578197"/>
<keyword evidence="10" id="KW-0175">Coiled coil</keyword>
<evidence type="ECO:0000256" key="5">
    <source>
        <dbReference type="ARBA" id="ARBA00022723"/>
    </source>
</evidence>
<dbReference type="SUPFAM" id="SSF57850">
    <property type="entry name" value="RING/U-box"/>
    <property type="match status" value="1"/>
</dbReference>
<name>A0A7M7RCC4_STRPU</name>
<dbReference type="PANTHER" id="PTHR10131">
    <property type="entry name" value="TNF RECEPTOR ASSOCIATED FACTOR"/>
    <property type="match status" value="1"/>
</dbReference>
<keyword evidence="13" id="KW-0812">Transmembrane</keyword>
<evidence type="ECO:0000256" key="10">
    <source>
        <dbReference type="ARBA" id="ARBA00023054"/>
    </source>
</evidence>
<evidence type="ECO:0000256" key="2">
    <source>
        <dbReference type="ARBA" id="ARBA00022490"/>
    </source>
</evidence>
<dbReference type="GO" id="GO:0006915">
    <property type="term" value="P:apoptotic process"/>
    <property type="evidence" value="ECO:0007669"/>
    <property type="project" value="UniProtKB-KW"/>
</dbReference>
<evidence type="ECO:0000256" key="8">
    <source>
        <dbReference type="ARBA" id="ARBA00022833"/>
    </source>
</evidence>
<evidence type="ECO:0000259" key="15">
    <source>
        <dbReference type="PROSITE" id="PS50144"/>
    </source>
</evidence>
<evidence type="ECO:0000313" key="18">
    <source>
        <dbReference type="Proteomes" id="UP000007110"/>
    </source>
</evidence>
<dbReference type="Pfam" id="PF02176">
    <property type="entry name" value="zf-TRAF"/>
    <property type="match status" value="1"/>
</dbReference>
<accession>A0A7M7RCC4</accession>
<keyword evidence="13" id="KW-0472">Membrane</keyword>
<reference evidence="17" key="2">
    <citation type="submission" date="2021-01" db="UniProtKB">
        <authorList>
            <consortium name="EnsemblMetazoa"/>
        </authorList>
    </citation>
    <scope>IDENTIFICATION</scope>
</reference>
<dbReference type="GO" id="GO:0035591">
    <property type="term" value="F:signaling adaptor activity"/>
    <property type="evidence" value="ECO:0000318"/>
    <property type="project" value="GO_Central"/>
</dbReference>
<evidence type="ECO:0000256" key="3">
    <source>
        <dbReference type="ARBA" id="ARBA00022499"/>
    </source>
</evidence>
<keyword evidence="2" id="KW-0963">Cytoplasm</keyword>
<dbReference type="GO" id="GO:0008270">
    <property type="term" value="F:zinc ion binding"/>
    <property type="evidence" value="ECO:0007669"/>
    <property type="project" value="UniProtKB-KW"/>
</dbReference>
<evidence type="ECO:0000256" key="13">
    <source>
        <dbReference type="SAM" id="Phobius"/>
    </source>
</evidence>